<evidence type="ECO:0000259" key="14">
    <source>
        <dbReference type="PROSITE" id="PS50158"/>
    </source>
</evidence>
<dbReference type="InterPro" id="IPR032570">
    <property type="entry name" value="SF1-HH"/>
</dbReference>
<dbReference type="EMBL" id="PGOL01003836">
    <property type="protein sequence ID" value="PKI39239.1"/>
    <property type="molecule type" value="Genomic_DNA"/>
</dbReference>
<dbReference type="PANTHER" id="PTHR11208:SF45">
    <property type="entry name" value="SPLICING FACTOR 1"/>
    <property type="match status" value="1"/>
</dbReference>
<dbReference type="PROSITE" id="PS50102">
    <property type="entry name" value="RRM"/>
    <property type="match status" value="1"/>
</dbReference>
<feature type="compositionally biased region" description="Polar residues" evidence="12">
    <location>
        <begin position="91"/>
        <end position="110"/>
    </location>
</feature>
<dbReference type="InterPro" id="IPR045071">
    <property type="entry name" value="BBP-like"/>
</dbReference>
<dbReference type="GO" id="GO:0003729">
    <property type="term" value="F:mRNA binding"/>
    <property type="evidence" value="ECO:0007669"/>
    <property type="project" value="TreeGrafter"/>
</dbReference>
<feature type="region of interest" description="Disordered" evidence="12">
    <location>
        <begin position="317"/>
        <end position="337"/>
    </location>
</feature>
<feature type="compositionally biased region" description="Polar residues" evidence="12">
    <location>
        <begin position="709"/>
        <end position="731"/>
    </location>
</feature>
<dbReference type="InterPro" id="IPR004087">
    <property type="entry name" value="KH_dom"/>
</dbReference>
<evidence type="ECO:0000256" key="1">
    <source>
        <dbReference type="ARBA" id="ARBA00004123"/>
    </source>
</evidence>
<evidence type="ECO:0000256" key="8">
    <source>
        <dbReference type="ARBA" id="ARBA00023187"/>
    </source>
</evidence>
<feature type="compositionally biased region" description="Pro residues" evidence="12">
    <location>
        <begin position="589"/>
        <end position="607"/>
    </location>
</feature>
<comment type="caution">
    <text evidence="15">The sequence shown here is derived from an EMBL/GenBank/DDBJ whole genome shotgun (WGS) entry which is preliminary data.</text>
</comment>
<feature type="domain" description="CCHC-type" evidence="14">
    <location>
        <begin position="394"/>
        <end position="409"/>
    </location>
</feature>
<dbReference type="PRINTS" id="PR01217">
    <property type="entry name" value="PRICHEXTENSN"/>
</dbReference>
<evidence type="ECO:0000313" key="17">
    <source>
        <dbReference type="Proteomes" id="UP000197138"/>
    </source>
</evidence>
<dbReference type="InterPro" id="IPR036612">
    <property type="entry name" value="KH_dom_type_1_sf"/>
</dbReference>
<dbReference type="SMART" id="SM00343">
    <property type="entry name" value="ZnF_C2HC"/>
    <property type="match status" value="2"/>
</dbReference>
<dbReference type="FunFam" id="3.30.1370.10:FF:000047">
    <property type="entry name" value="splicing factor-like protein 1"/>
    <property type="match status" value="1"/>
</dbReference>
<evidence type="ECO:0000256" key="7">
    <source>
        <dbReference type="ARBA" id="ARBA00022884"/>
    </source>
</evidence>
<dbReference type="InterPro" id="IPR035979">
    <property type="entry name" value="RBD_domain_sf"/>
</dbReference>
<feature type="compositionally biased region" description="Pro residues" evidence="12">
    <location>
        <begin position="777"/>
        <end position="795"/>
    </location>
</feature>
<keyword evidence="18" id="KW-1185">Reference proteome</keyword>
<dbReference type="EMBL" id="MTKT01002440">
    <property type="protein sequence ID" value="OWM79439.1"/>
    <property type="molecule type" value="Genomic_DNA"/>
</dbReference>
<dbReference type="GeneID" id="116206272"/>
<dbReference type="SUPFAM" id="SSF54928">
    <property type="entry name" value="RNA-binding domain, RBD"/>
    <property type="match status" value="1"/>
</dbReference>
<dbReference type="PANTHER" id="PTHR11208">
    <property type="entry name" value="RNA-BINDING PROTEIN RELATED"/>
    <property type="match status" value="1"/>
</dbReference>
<evidence type="ECO:0000256" key="12">
    <source>
        <dbReference type="SAM" id="MobiDB-lite"/>
    </source>
</evidence>
<feature type="compositionally biased region" description="Basic and acidic residues" evidence="12">
    <location>
        <begin position="318"/>
        <end position="337"/>
    </location>
</feature>
<feature type="region of interest" description="Disordered" evidence="12">
    <location>
        <begin position="208"/>
        <end position="227"/>
    </location>
</feature>
<dbReference type="InterPro" id="IPR036875">
    <property type="entry name" value="Znf_CCHC_sf"/>
</dbReference>
<keyword evidence="9" id="KW-0539">Nucleus</keyword>
<dbReference type="SMART" id="SM00360">
    <property type="entry name" value="RRM"/>
    <property type="match status" value="1"/>
</dbReference>
<dbReference type="GO" id="GO:0008380">
    <property type="term" value="P:RNA splicing"/>
    <property type="evidence" value="ECO:0007669"/>
    <property type="project" value="UniProtKB-KW"/>
</dbReference>
<keyword evidence="8" id="KW-0508">mRNA splicing</keyword>
<feature type="region of interest" description="Disordered" evidence="12">
    <location>
        <begin position="671"/>
        <end position="738"/>
    </location>
</feature>
<dbReference type="GO" id="GO:0005634">
    <property type="term" value="C:nucleus"/>
    <property type="evidence" value="ECO:0007669"/>
    <property type="project" value="UniProtKB-SubCell"/>
</dbReference>
<dbReference type="Gene3D" id="4.10.60.10">
    <property type="entry name" value="Zinc finger, CCHC-type"/>
    <property type="match status" value="1"/>
</dbReference>
<dbReference type="PROSITE" id="PS50084">
    <property type="entry name" value="KH_TYPE_1"/>
    <property type="match status" value="1"/>
</dbReference>
<dbReference type="Pfam" id="PF16275">
    <property type="entry name" value="SF1-HH"/>
    <property type="match status" value="1"/>
</dbReference>
<dbReference type="GO" id="GO:0048024">
    <property type="term" value="P:regulation of mRNA splicing, via spliceosome"/>
    <property type="evidence" value="ECO:0007669"/>
    <property type="project" value="TreeGrafter"/>
</dbReference>
<feature type="region of interest" description="Disordered" evidence="12">
    <location>
        <begin position="1"/>
        <end position="170"/>
    </location>
</feature>
<evidence type="ECO:0000259" key="13">
    <source>
        <dbReference type="PROSITE" id="PS50102"/>
    </source>
</evidence>
<evidence type="ECO:0000313" key="15">
    <source>
        <dbReference type="EMBL" id="OWM79439.1"/>
    </source>
</evidence>
<dbReference type="InterPro" id="IPR055256">
    <property type="entry name" value="KH_1_KHDC4/BBP-like"/>
</dbReference>
<dbReference type="STRING" id="22663.A0A218X408"/>
<dbReference type="PROSITE" id="PS50158">
    <property type="entry name" value="ZF_CCHC"/>
    <property type="match status" value="1"/>
</dbReference>
<keyword evidence="7 11" id="KW-0694">RNA-binding</keyword>
<reference evidence="15" key="2">
    <citation type="submission" date="2017-06" db="EMBL/GenBank/DDBJ databases">
        <title>The pomegranate genome and the genomics of punicalagin biosynthesis.</title>
        <authorList>
            <person name="Xu C."/>
        </authorList>
    </citation>
    <scope>NUCLEOTIDE SEQUENCE [LARGE SCALE GENOMIC DNA]</scope>
    <source>
        <tissue evidence="15">Fresh leaf</tissue>
    </source>
</reference>
<organism evidence="15 17">
    <name type="scientific">Punica granatum</name>
    <name type="common">Pomegranate</name>
    <dbReference type="NCBI Taxonomy" id="22663"/>
    <lineage>
        <taxon>Eukaryota</taxon>
        <taxon>Viridiplantae</taxon>
        <taxon>Streptophyta</taxon>
        <taxon>Embryophyta</taxon>
        <taxon>Tracheophyta</taxon>
        <taxon>Spermatophyta</taxon>
        <taxon>Magnoliopsida</taxon>
        <taxon>eudicotyledons</taxon>
        <taxon>Gunneridae</taxon>
        <taxon>Pentapetalae</taxon>
        <taxon>rosids</taxon>
        <taxon>malvids</taxon>
        <taxon>Myrtales</taxon>
        <taxon>Lythraceae</taxon>
        <taxon>Punica</taxon>
    </lineage>
</organism>
<evidence type="ECO:0000256" key="6">
    <source>
        <dbReference type="ARBA" id="ARBA00022833"/>
    </source>
</evidence>
<dbReference type="FunFam" id="4.10.60.10:FF:000011">
    <property type="entry name" value="splicing factor 1"/>
    <property type="match status" value="1"/>
</dbReference>
<comment type="similarity">
    <text evidence="2">Belongs to the BBP/SF1 family.</text>
</comment>
<evidence type="ECO:0000256" key="2">
    <source>
        <dbReference type="ARBA" id="ARBA00010382"/>
    </source>
</evidence>
<keyword evidence="5 10" id="KW-0863">Zinc-finger</keyword>
<proteinExistence type="inferred from homology"/>
<reference evidence="16 18" key="3">
    <citation type="submission" date="2017-11" db="EMBL/GenBank/DDBJ databases">
        <title>De-novo sequencing of pomegranate (Punica granatum L.) genome.</title>
        <authorList>
            <person name="Akparov Z."/>
            <person name="Amiraslanov A."/>
            <person name="Hajiyeva S."/>
            <person name="Abbasov M."/>
            <person name="Kaur K."/>
            <person name="Hamwieh A."/>
            <person name="Solovyev V."/>
            <person name="Salamov A."/>
            <person name="Braich B."/>
            <person name="Kosarev P."/>
            <person name="Mahmoud A."/>
            <person name="Hajiyev E."/>
            <person name="Babayeva S."/>
            <person name="Izzatullayeva V."/>
            <person name="Mammadov A."/>
            <person name="Mammadov A."/>
            <person name="Sharifova S."/>
            <person name="Ojaghi J."/>
            <person name="Eynullazada K."/>
            <person name="Bayramov B."/>
            <person name="Abdulazimova A."/>
            <person name="Shahmuradov I."/>
        </authorList>
    </citation>
    <scope>NUCLEOTIDE SEQUENCE [LARGE SCALE GENOMIC DNA]</scope>
    <source>
        <strain evidence="16">AG2017</strain>
        <strain evidence="18">cv. AG2017</strain>
        <tissue evidence="16">Leaf</tissue>
    </source>
</reference>
<evidence type="ECO:0000256" key="9">
    <source>
        <dbReference type="ARBA" id="ARBA00023242"/>
    </source>
</evidence>
<dbReference type="Pfam" id="PF22675">
    <property type="entry name" value="KH-I_KHDC4-BBP"/>
    <property type="match status" value="1"/>
</dbReference>
<dbReference type="InterPro" id="IPR047086">
    <property type="entry name" value="SF1-HH_sf"/>
</dbReference>
<sequence>MESLQSNPSQQFQTLDPNPPSFAPAEALNSYNQYPAPALAPPPSSETLTAEYYGNTAYGGAENQNLSHYPAQNQPENGSTNPPAGPDSATAFVSQKTILSESGALTNTHSGTDRDCSGGEDETTSRRRRRSRWDPPSDSNNQSGGEGNESGSGTRKRKSRWADDEPKPMIQLPDFMKELTGGIEFDPEIQALNARLLEISRMLQSGLPLDDRPEGARSPSPEPIYDNMGIRINTREYRARERLNKERQEIISQIIKRNPAFKPPADYRPPKLQKKLYIPMKEYPGYNFIGLIIGPRGNTQKRMERETGAKIVIRGKGSVKEGRLQQKRDLKPDPSENEDLHVLVEADTQEALDAAAGMVEKLLQPVDEVLNEHKRQQLRELAALNGTIRDEEYCRLCGEPGHRQYACPSRTSTFKSDVLCKICGDGGHPTIDCPVKGTTGKKMDDEYQNFLAELGGSMPESATKQTSTLAIGPGSTGTNPPWTNNGANTGSAHPGLGSNPVKLTKEYDDTNLYIGYLPPTLDDDGLIQLFSQFGEIVMAKVIKDRVTGLSKGYGFVKYADVQMANAAIAAMNGHRLDGRTIAVRVAGKPPQPAVPAGPPASTAPPTYPASTQPAGAYPSQQFATGGPLSGPPPTSYRPNPVPWGPPVPAPPYSYPPSYMVPGQPMPPPPYGMPYPPPPPSVQPVPPGAPSQTTGASTEAQHSYPPGVQSDGNAPAQSSAVSSGVYGSTVHTVPTGAPPMYSAPSYGYAPYYGAVPPPPQPPSSTDHSQSMGNVPWAMNPPPMTTPPPPPPPPPPASSVDQAAYGADKEYEKFMAEMK</sequence>
<dbReference type="SUPFAM" id="SSF57756">
    <property type="entry name" value="Retrovirus zinc finger-like domains"/>
    <property type="match status" value="1"/>
</dbReference>
<dbReference type="SMART" id="SM00322">
    <property type="entry name" value="KH"/>
    <property type="match status" value="1"/>
</dbReference>
<dbReference type="InterPro" id="IPR000504">
    <property type="entry name" value="RRM_dom"/>
</dbReference>
<feature type="compositionally biased region" description="Pro residues" evidence="12">
    <location>
        <begin position="671"/>
        <end position="688"/>
    </location>
</feature>
<evidence type="ECO:0000256" key="10">
    <source>
        <dbReference type="PROSITE-ProRule" id="PRU00047"/>
    </source>
</evidence>
<dbReference type="GO" id="GO:0008270">
    <property type="term" value="F:zinc ion binding"/>
    <property type="evidence" value="ECO:0007669"/>
    <property type="project" value="UniProtKB-KW"/>
</dbReference>
<reference evidence="17" key="1">
    <citation type="journal article" date="2017" name="Plant J.">
        <title>The pomegranate (Punica granatum L.) genome and the genomics of punicalagin biosynthesis.</title>
        <authorList>
            <person name="Qin G."/>
            <person name="Xu C."/>
            <person name="Ming R."/>
            <person name="Tang H."/>
            <person name="Guyot R."/>
            <person name="Kramer E.M."/>
            <person name="Hu Y."/>
            <person name="Yi X."/>
            <person name="Qi Y."/>
            <person name="Xu X."/>
            <person name="Gao Z."/>
            <person name="Pan H."/>
            <person name="Jian J."/>
            <person name="Tian Y."/>
            <person name="Yue Z."/>
            <person name="Xu Y."/>
        </authorList>
    </citation>
    <scope>NUCLEOTIDE SEQUENCE [LARGE SCALE GENOMIC DNA]</scope>
    <source>
        <strain evidence="17">cv. Dabenzi</strain>
    </source>
</reference>
<dbReference type="CDD" id="cd02395">
    <property type="entry name" value="KH-I_BBP"/>
    <property type="match status" value="1"/>
</dbReference>
<dbReference type="SUPFAM" id="SSF54791">
    <property type="entry name" value="Eukaryotic type KH-domain (KH-domain type I)"/>
    <property type="match status" value="1"/>
</dbReference>
<dbReference type="GO" id="GO:0006397">
    <property type="term" value="P:mRNA processing"/>
    <property type="evidence" value="ECO:0007669"/>
    <property type="project" value="UniProtKB-KW"/>
</dbReference>
<dbReference type="OrthoDB" id="10021397at2759"/>
<dbReference type="AlphaFoldDB" id="A0A218X408"/>
<feature type="domain" description="RRM" evidence="13">
    <location>
        <begin position="510"/>
        <end position="588"/>
    </location>
</feature>
<dbReference type="Proteomes" id="UP000197138">
    <property type="component" value="Unassembled WGS sequence"/>
</dbReference>
<keyword evidence="6" id="KW-0862">Zinc</keyword>
<gene>
    <name evidence="15" type="ORF">CDL15_Pgr022851</name>
    <name evidence="16" type="ORF">CRG98_040368</name>
</gene>
<dbReference type="Gene3D" id="3.30.1370.10">
    <property type="entry name" value="K Homology domain, type 1"/>
    <property type="match status" value="1"/>
</dbReference>
<comment type="subcellular location">
    <subcellularLocation>
        <location evidence="1">Nucleus</location>
    </subcellularLocation>
</comment>
<dbReference type="FunFam" id="3.30.70.330:FF:000475">
    <property type="entry name" value="splicing factor-like protein 1"/>
    <property type="match status" value="1"/>
</dbReference>
<evidence type="ECO:0000256" key="4">
    <source>
        <dbReference type="ARBA" id="ARBA00022723"/>
    </source>
</evidence>
<evidence type="ECO:0000313" key="18">
    <source>
        <dbReference type="Proteomes" id="UP000233551"/>
    </source>
</evidence>
<dbReference type="Gene3D" id="6.10.140.1790">
    <property type="match status" value="1"/>
</dbReference>
<feature type="compositionally biased region" description="Pro residues" evidence="12">
    <location>
        <begin position="629"/>
        <end position="639"/>
    </location>
</feature>
<keyword evidence="3" id="KW-0507">mRNA processing</keyword>
<feature type="region of interest" description="Disordered" evidence="12">
    <location>
        <begin position="588"/>
        <end position="639"/>
    </location>
</feature>
<evidence type="ECO:0000256" key="11">
    <source>
        <dbReference type="PROSITE-ProRule" id="PRU00176"/>
    </source>
</evidence>
<dbReference type="Gene3D" id="3.30.70.330">
    <property type="match status" value="1"/>
</dbReference>
<evidence type="ECO:0000256" key="3">
    <source>
        <dbReference type="ARBA" id="ARBA00022664"/>
    </source>
</evidence>
<dbReference type="InterPro" id="IPR001878">
    <property type="entry name" value="Znf_CCHC"/>
</dbReference>
<dbReference type="Proteomes" id="UP000233551">
    <property type="component" value="Unassembled WGS sequence"/>
</dbReference>
<evidence type="ECO:0000313" key="16">
    <source>
        <dbReference type="EMBL" id="PKI39239.1"/>
    </source>
</evidence>
<evidence type="ECO:0000256" key="5">
    <source>
        <dbReference type="ARBA" id="ARBA00022771"/>
    </source>
</evidence>
<dbReference type="InterPro" id="IPR012677">
    <property type="entry name" value="Nucleotide-bd_a/b_plait_sf"/>
</dbReference>
<name>A0A218X408_PUNGR</name>
<keyword evidence="4" id="KW-0479">Metal-binding</keyword>
<feature type="compositionally biased region" description="Polar residues" evidence="12">
    <location>
        <begin position="1"/>
        <end position="16"/>
    </location>
</feature>
<protein>
    <submittedName>
        <fullName evidence="15">Uncharacterized protein</fullName>
    </submittedName>
</protein>
<accession>A0A218X408</accession>
<feature type="region of interest" description="Disordered" evidence="12">
    <location>
        <begin position="751"/>
        <end position="806"/>
    </location>
</feature>
<feature type="compositionally biased region" description="Polar residues" evidence="12">
    <location>
        <begin position="62"/>
        <end position="82"/>
    </location>
</feature>
<dbReference type="Pfam" id="PF00076">
    <property type="entry name" value="RRM_1"/>
    <property type="match status" value="1"/>
</dbReference>